<keyword evidence="3" id="KW-1185">Reference proteome</keyword>
<gene>
    <name evidence="2" type="ORF">TrST_g1859</name>
</gene>
<name>A0A9W7EU45_9STRA</name>
<evidence type="ECO:0000256" key="1">
    <source>
        <dbReference type="SAM" id="MobiDB-lite"/>
    </source>
</evidence>
<feature type="region of interest" description="Disordered" evidence="1">
    <location>
        <begin position="1"/>
        <end position="32"/>
    </location>
</feature>
<protein>
    <submittedName>
        <fullName evidence="2">Uncharacterized protein</fullName>
    </submittedName>
</protein>
<evidence type="ECO:0000313" key="3">
    <source>
        <dbReference type="Proteomes" id="UP001165085"/>
    </source>
</evidence>
<comment type="caution">
    <text evidence="2">The sequence shown here is derived from an EMBL/GenBank/DDBJ whole genome shotgun (WGS) entry which is preliminary data.</text>
</comment>
<dbReference type="Proteomes" id="UP001165085">
    <property type="component" value="Unassembled WGS sequence"/>
</dbReference>
<evidence type="ECO:0000313" key="2">
    <source>
        <dbReference type="EMBL" id="GMH90080.1"/>
    </source>
</evidence>
<dbReference type="OrthoDB" id="190798at2759"/>
<dbReference type="AlphaFoldDB" id="A0A9W7EU45"/>
<feature type="compositionally biased region" description="Low complexity" evidence="1">
    <location>
        <begin position="17"/>
        <end position="30"/>
    </location>
</feature>
<organism evidence="2 3">
    <name type="scientific">Triparma strigata</name>
    <dbReference type="NCBI Taxonomy" id="1606541"/>
    <lineage>
        <taxon>Eukaryota</taxon>
        <taxon>Sar</taxon>
        <taxon>Stramenopiles</taxon>
        <taxon>Ochrophyta</taxon>
        <taxon>Bolidophyceae</taxon>
        <taxon>Parmales</taxon>
        <taxon>Triparmaceae</taxon>
        <taxon>Triparma</taxon>
    </lineage>
</organism>
<accession>A0A9W7EU45</accession>
<sequence length="370" mass="41982">MSSFRENNDEDDEKDTSTLLRPSPPSSLTSETFEQYVQTLERSLTESKDKLANLLTPEAKREEILQIQKEVMTQYCSNFTSGLSSLSSLLSTPTPSLTSTSLKMNKILQSSYLSSIMSTPIRSVVKDKGEMGREDIINFCDVCIAYVKTEECTKMLNDAYKSEAEIKLKIKAVNTCLVSLQFSVMLKLGWDKDWASEELSISRERYASDTKIISTLNNFISKMTETSRLIIQENTSKSVPLDDGVTRVISSETSEVDPLNVKVSRMEREKEEEEEGIKSTLKQMKVIEQDILAEIMSWSDDERSVQISLCYQVRNSFLSQISSVPVKERAEFMLTISPEVKRKLMIIKIWEGVEEMRGGKELKRDLKGGD</sequence>
<dbReference type="EMBL" id="BRXY01000367">
    <property type="protein sequence ID" value="GMH90080.1"/>
    <property type="molecule type" value="Genomic_DNA"/>
</dbReference>
<reference evidence="3" key="1">
    <citation type="journal article" date="2023" name="Commun. Biol.">
        <title>Genome analysis of Parmales, the sister group of diatoms, reveals the evolutionary specialization of diatoms from phago-mixotrophs to photoautotrophs.</title>
        <authorList>
            <person name="Ban H."/>
            <person name="Sato S."/>
            <person name="Yoshikawa S."/>
            <person name="Yamada K."/>
            <person name="Nakamura Y."/>
            <person name="Ichinomiya M."/>
            <person name="Sato N."/>
            <person name="Blanc-Mathieu R."/>
            <person name="Endo H."/>
            <person name="Kuwata A."/>
            <person name="Ogata H."/>
        </authorList>
    </citation>
    <scope>NUCLEOTIDE SEQUENCE [LARGE SCALE GENOMIC DNA]</scope>
    <source>
        <strain evidence="3">NIES 3701</strain>
    </source>
</reference>
<proteinExistence type="predicted"/>